<evidence type="ECO:0000313" key="5">
    <source>
        <dbReference type="EMBL" id="KAF3764604.1"/>
    </source>
</evidence>
<protein>
    <submittedName>
        <fullName evidence="5">Family 90 glycosyltransferase</fullName>
    </submittedName>
</protein>
<keyword evidence="2" id="KW-0808">Transferase</keyword>
<keyword evidence="3" id="KW-0812">Transmembrane</keyword>
<evidence type="ECO:0000256" key="1">
    <source>
        <dbReference type="ARBA" id="ARBA00010118"/>
    </source>
</evidence>
<feature type="transmembrane region" description="Helical" evidence="3">
    <location>
        <begin position="211"/>
        <end position="231"/>
    </location>
</feature>
<keyword evidence="6" id="KW-1185">Reference proteome</keyword>
<accession>A0A9P4Y087</accession>
<dbReference type="EMBL" id="MU032348">
    <property type="protein sequence ID" value="KAF3764604.1"/>
    <property type="molecule type" value="Genomic_DNA"/>
</dbReference>
<feature type="transmembrane region" description="Helical" evidence="3">
    <location>
        <begin position="281"/>
        <end position="300"/>
    </location>
</feature>
<evidence type="ECO:0000313" key="6">
    <source>
        <dbReference type="Proteomes" id="UP000803844"/>
    </source>
</evidence>
<feature type="transmembrane region" description="Helical" evidence="3">
    <location>
        <begin position="338"/>
        <end position="356"/>
    </location>
</feature>
<name>A0A9P4Y087_CRYP1</name>
<feature type="transmembrane region" description="Helical" evidence="3">
    <location>
        <begin position="243"/>
        <end position="261"/>
    </location>
</feature>
<dbReference type="AlphaFoldDB" id="A0A9P4Y087"/>
<evidence type="ECO:0000259" key="4">
    <source>
        <dbReference type="SMART" id="SM00672"/>
    </source>
</evidence>
<dbReference type="OrthoDB" id="541052at2759"/>
<feature type="domain" description="Glycosyl transferase CAP10" evidence="4">
    <location>
        <begin position="621"/>
        <end position="917"/>
    </location>
</feature>
<organism evidence="5 6">
    <name type="scientific">Cryphonectria parasitica (strain ATCC 38755 / EP155)</name>
    <dbReference type="NCBI Taxonomy" id="660469"/>
    <lineage>
        <taxon>Eukaryota</taxon>
        <taxon>Fungi</taxon>
        <taxon>Dikarya</taxon>
        <taxon>Ascomycota</taxon>
        <taxon>Pezizomycotina</taxon>
        <taxon>Sordariomycetes</taxon>
        <taxon>Sordariomycetidae</taxon>
        <taxon>Diaporthales</taxon>
        <taxon>Cryphonectriaceae</taxon>
        <taxon>Cryphonectria-Endothia species complex</taxon>
        <taxon>Cryphonectria</taxon>
    </lineage>
</organism>
<feature type="transmembrane region" description="Helical" evidence="3">
    <location>
        <begin position="173"/>
        <end position="191"/>
    </location>
</feature>
<dbReference type="PANTHER" id="PTHR12203:SF35">
    <property type="entry name" value="PROTEIN O-GLUCOSYLTRANSFERASE 1"/>
    <property type="match status" value="1"/>
</dbReference>
<dbReference type="PANTHER" id="PTHR12203">
    <property type="entry name" value="KDEL LYS-ASP-GLU-LEU CONTAINING - RELATED"/>
    <property type="match status" value="1"/>
</dbReference>
<keyword evidence="3" id="KW-1133">Transmembrane helix</keyword>
<evidence type="ECO:0000256" key="3">
    <source>
        <dbReference type="SAM" id="Phobius"/>
    </source>
</evidence>
<feature type="transmembrane region" description="Helical" evidence="3">
    <location>
        <begin position="37"/>
        <end position="54"/>
    </location>
</feature>
<dbReference type="RefSeq" id="XP_040775565.1">
    <property type="nucleotide sequence ID" value="XM_040926203.1"/>
</dbReference>
<comment type="caution">
    <text evidence="5">The sequence shown here is derived from an EMBL/GenBank/DDBJ whole genome shotgun (WGS) entry which is preliminary data.</text>
</comment>
<dbReference type="GeneID" id="63843332"/>
<sequence length="927" mass="105161">MDGSGRIALACAALLFFQIYGSVDQNRVLERLLLSQFLILFISAVLAFAASFIAKRWAGRKGRFDDDARYRKLEESRTASLPHRPSFRFTWLPLAVCISGRLSLLNWLHTRQQCSHPGVELFLPCLFVIYKIFARARRSSGTRGDDEGLEDEEDDIENDVFQDIAAWFQRSHLTNLSGSLALAGGAYLISLPASNSTVTCPASESRHVVLALQWLGLALDAVLLALLWRILQWARTPTERFMTVGSILSTSAFFTGVVVVMHHRASGQFQFVETYGVDSLYLFAIFGQSIALLFIASTFFSLQPSPLVATGIMTFLCGTYAAWRKIHQVNTYEQPSKAQFLVGVLVMSLGFTFFSIRNGIRHVGLARSFIVFLMLVFLVVATIYSAAVSSVLDRHPIDKLIYATRTEAHRWLVQYARVSESLGVAAREYRDRHNGRKPPPNFDIWYDYATTRDSPIIDHFQQIDDDLQPFWSLKPSHIQEEILKLGAQHGMGIISIKEGIVTNQQSPEAHDEAVMSDLMELIQPFAQHLPDMDLPVNMLDHPRVLPPWSAGTTPRYGEDAQGEGFMWLWEHQHRLGQACPSHSSSRMGFYPQNGHFCSSCANPHSEGQFLNDRVLGWDLCHQPDLLNLHGFFATHQVVRPFGDLVPVFSRAKTQQHRDILIPLARSKDDYNPEAVGQHEKPLLDKTSQLFWRGSIHPERTLPPGLLSAGHQERLSYLANNATPDDYVTVLLAKSADEEKFLYEKAPLPELNRALKLDVGLSDYSNCMIPECEEVKKEFGMKPEDKDGKAEADSRYVMVMDRDDGPSEDLLRVLRSGSVPFVASIFKEWYTERVFPWLHYVPVDIRFHDLYSTLAYFLGLQDKGLVNGRKVPMQSRVDDAKWIAEQGKQWAAQALRREDAEIYMFRLLLEWGRVIDEKRDDLGYESHK</sequence>
<proteinExistence type="inferred from homology"/>
<dbReference type="GO" id="GO:0016740">
    <property type="term" value="F:transferase activity"/>
    <property type="evidence" value="ECO:0007669"/>
    <property type="project" value="UniProtKB-KW"/>
</dbReference>
<dbReference type="SMART" id="SM00672">
    <property type="entry name" value="CAP10"/>
    <property type="match status" value="1"/>
</dbReference>
<feature type="transmembrane region" description="Helical" evidence="3">
    <location>
        <begin position="368"/>
        <end position="387"/>
    </location>
</feature>
<reference evidence="5" key="1">
    <citation type="journal article" date="2020" name="Phytopathology">
        <title>Genome sequence of the chestnut blight fungus Cryphonectria parasitica EP155: A fundamental resource for an archetypical invasive plant pathogen.</title>
        <authorList>
            <person name="Crouch J.A."/>
            <person name="Dawe A."/>
            <person name="Aerts A."/>
            <person name="Barry K."/>
            <person name="Churchill A.C.L."/>
            <person name="Grimwood J."/>
            <person name="Hillman B."/>
            <person name="Milgroom M.G."/>
            <person name="Pangilinan J."/>
            <person name="Smith M."/>
            <person name="Salamov A."/>
            <person name="Schmutz J."/>
            <person name="Yadav J."/>
            <person name="Grigoriev I.V."/>
            <person name="Nuss D."/>
        </authorList>
    </citation>
    <scope>NUCLEOTIDE SEQUENCE</scope>
    <source>
        <strain evidence="5">EP155</strain>
    </source>
</reference>
<dbReference type="Proteomes" id="UP000803844">
    <property type="component" value="Unassembled WGS sequence"/>
</dbReference>
<dbReference type="InterPro" id="IPR051091">
    <property type="entry name" value="O-Glucosyltr/Glycosyltrsf_90"/>
</dbReference>
<keyword evidence="3" id="KW-0472">Membrane</keyword>
<feature type="transmembrane region" description="Helical" evidence="3">
    <location>
        <begin position="307"/>
        <end position="326"/>
    </location>
</feature>
<gene>
    <name evidence="5" type="ORF">M406DRAFT_91374</name>
</gene>
<dbReference type="InterPro" id="IPR006598">
    <property type="entry name" value="CAP10"/>
</dbReference>
<comment type="similarity">
    <text evidence="1">Belongs to the glycosyltransferase 90 family.</text>
</comment>
<evidence type="ECO:0000256" key="2">
    <source>
        <dbReference type="ARBA" id="ARBA00022679"/>
    </source>
</evidence>